<evidence type="ECO:0000256" key="1">
    <source>
        <dbReference type="SAM" id="MobiDB-lite"/>
    </source>
</evidence>
<feature type="region of interest" description="Disordered" evidence="1">
    <location>
        <begin position="542"/>
        <end position="563"/>
    </location>
</feature>
<reference evidence="2" key="1">
    <citation type="submission" date="2014-11" db="EMBL/GenBank/DDBJ databases">
        <authorList>
            <person name="Otto D Thomas"/>
            <person name="Naeem Raeece"/>
        </authorList>
    </citation>
    <scope>NUCLEOTIDE SEQUENCE</scope>
</reference>
<evidence type="ECO:0000313" key="2">
    <source>
        <dbReference type="EMBL" id="CEM25601.1"/>
    </source>
</evidence>
<gene>
    <name evidence="2" type="ORF">Cvel_20884</name>
</gene>
<protein>
    <submittedName>
        <fullName evidence="2">Uncharacterized protein</fullName>
    </submittedName>
</protein>
<dbReference type="VEuPathDB" id="CryptoDB:Cvel_20884"/>
<feature type="region of interest" description="Disordered" evidence="1">
    <location>
        <begin position="249"/>
        <end position="362"/>
    </location>
</feature>
<dbReference type="EMBL" id="CDMZ01001009">
    <property type="protein sequence ID" value="CEM25601.1"/>
    <property type="molecule type" value="Genomic_DNA"/>
</dbReference>
<name>A0A0G4G9Y4_9ALVE</name>
<feature type="compositionally biased region" description="Polar residues" evidence="1">
    <location>
        <begin position="293"/>
        <end position="304"/>
    </location>
</feature>
<feature type="compositionally biased region" description="Polar residues" evidence="1">
    <location>
        <begin position="548"/>
        <end position="563"/>
    </location>
</feature>
<dbReference type="AlphaFoldDB" id="A0A0G4G9Y4"/>
<accession>A0A0G4G9Y4</accession>
<proteinExistence type="predicted"/>
<feature type="compositionally biased region" description="Basic and acidic residues" evidence="1">
    <location>
        <begin position="351"/>
        <end position="362"/>
    </location>
</feature>
<organism evidence="2">
    <name type="scientific">Chromera velia CCMP2878</name>
    <dbReference type="NCBI Taxonomy" id="1169474"/>
    <lineage>
        <taxon>Eukaryota</taxon>
        <taxon>Sar</taxon>
        <taxon>Alveolata</taxon>
        <taxon>Colpodellida</taxon>
        <taxon>Chromeraceae</taxon>
        <taxon>Chromera</taxon>
    </lineage>
</organism>
<sequence>MRLVYAVAFLLAPSRHSLVSSIKDPSARAVPSSPSSSSLLTPASPFLEKNSVAVSRQEDGDGELSVQGGDMSRYDMSLVIKERGWVIAHKGDFFEPKLLKEWYMAVKSIQETGYYYGPGADALKDKGLFVWGRYKADQIQPGWEFDNNLIKKYTGSQKNTVIFLVVGYGDGKLYTWIETNDGKQGFVRFSDHLIDADKPSIEGKRGGERFKEPLLPYAGTDFPPMGLCPPVTDFLATYKHEYRLPRPYAASGLTQPAPVPFSEPQTDSEPPAPSFLEVQKKKEKSSVRIRGNAHSNDGVLTQAENGEGIEKRHKQPAAPPPSLRKAAASDPSLTVSERREGGEALLGNELRGTREGHKETEKDGQNYKMHTYLSSSIYGRRVGVLHVNMMKWSTYWNVVQPSADDMRGSKIATAIMHLIESIKGIIDGAGGVPEDAEQKTCLIPEGFSTEVSKMTVEWWGRITEEVEVHMLTKYDNKVWSRRQRMSGAEDRAYVAATEKDGTPRSQLCVAKKGSRMQDLHDCKDFDVLLDYDDVRREIEERKKKGLVPSTTTAVPGPSSQPESQGFWGWISSWFSL</sequence>